<dbReference type="EMBL" id="PQXK01000056">
    <property type="protein sequence ID" value="TGO39323.1"/>
    <property type="molecule type" value="Genomic_DNA"/>
</dbReference>
<feature type="signal peptide" evidence="2">
    <location>
        <begin position="1"/>
        <end position="23"/>
    </location>
</feature>
<reference evidence="3 4" key="1">
    <citation type="submission" date="2017-12" db="EMBL/GenBank/DDBJ databases">
        <title>Comparative genomics of Botrytis spp.</title>
        <authorList>
            <person name="Valero-Jimenez C.A."/>
            <person name="Tapia P."/>
            <person name="Veloso J."/>
            <person name="Silva-Moreno E."/>
            <person name="Staats M."/>
            <person name="Valdes J.H."/>
            <person name="Van Kan J.A.L."/>
        </authorList>
    </citation>
    <scope>NUCLEOTIDE SEQUENCE [LARGE SCALE GENOMIC DNA]</scope>
    <source>
        <strain evidence="3 4">Bh0001</strain>
    </source>
</reference>
<evidence type="ECO:0000313" key="3">
    <source>
        <dbReference type="EMBL" id="TGO39323.1"/>
    </source>
</evidence>
<accession>A0A4Z1H1P3</accession>
<dbReference type="Proteomes" id="UP000297814">
    <property type="component" value="Unassembled WGS sequence"/>
</dbReference>
<evidence type="ECO:0000256" key="2">
    <source>
        <dbReference type="SAM" id="SignalP"/>
    </source>
</evidence>
<keyword evidence="2" id="KW-0732">Signal</keyword>
<name>A0A4Z1H1P3_9HELO</name>
<sequence length="153" mass="17173">MFNLSRKHAVILSFGLRIASAVASKLFLTRASTRDLYKSAHEKRRKPPKNNTGDKHQRAPSGSHSSESTISQDQGLVASGIISFQEVKEIMSVFEEAGENDCEESQRQVYREKIIGRFRLGIEKLSCETLKGIYESVIEKTSQKNGARISKKK</sequence>
<protein>
    <submittedName>
        <fullName evidence="3">Uncharacterized protein</fullName>
    </submittedName>
</protein>
<evidence type="ECO:0000313" key="4">
    <source>
        <dbReference type="Proteomes" id="UP000297814"/>
    </source>
</evidence>
<comment type="caution">
    <text evidence="3">The sequence shown here is derived from an EMBL/GenBank/DDBJ whole genome shotgun (WGS) entry which is preliminary data.</text>
</comment>
<feature type="region of interest" description="Disordered" evidence="1">
    <location>
        <begin position="37"/>
        <end position="74"/>
    </location>
</feature>
<feature type="chain" id="PRO_5021496748" evidence="2">
    <location>
        <begin position="24"/>
        <end position="153"/>
    </location>
</feature>
<proteinExistence type="predicted"/>
<keyword evidence="4" id="KW-1185">Reference proteome</keyword>
<gene>
    <name evidence="3" type="ORF">BHYA_0056g00340</name>
</gene>
<organism evidence="3 4">
    <name type="scientific">Botrytis hyacinthi</name>
    <dbReference type="NCBI Taxonomy" id="278943"/>
    <lineage>
        <taxon>Eukaryota</taxon>
        <taxon>Fungi</taxon>
        <taxon>Dikarya</taxon>
        <taxon>Ascomycota</taxon>
        <taxon>Pezizomycotina</taxon>
        <taxon>Leotiomycetes</taxon>
        <taxon>Helotiales</taxon>
        <taxon>Sclerotiniaceae</taxon>
        <taxon>Botrytis</taxon>
    </lineage>
</organism>
<feature type="compositionally biased region" description="Polar residues" evidence="1">
    <location>
        <begin position="60"/>
        <end position="74"/>
    </location>
</feature>
<evidence type="ECO:0000256" key="1">
    <source>
        <dbReference type="SAM" id="MobiDB-lite"/>
    </source>
</evidence>
<dbReference type="AlphaFoldDB" id="A0A4Z1H1P3"/>